<evidence type="ECO:0000256" key="1">
    <source>
        <dbReference type="ARBA" id="ARBA00010945"/>
    </source>
</evidence>
<dbReference type="Gene3D" id="3.30.70.270">
    <property type="match status" value="1"/>
</dbReference>
<proteinExistence type="inferred from homology"/>
<dbReference type="GO" id="GO:0005634">
    <property type="term" value="C:nucleus"/>
    <property type="evidence" value="ECO:0007669"/>
    <property type="project" value="TreeGrafter"/>
</dbReference>
<dbReference type="Pfam" id="PF00817">
    <property type="entry name" value="IMS"/>
    <property type="match status" value="1"/>
</dbReference>
<evidence type="ECO:0000256" key="11">
    <source>
        <dbReference type="ARBA" id="ARBA00049244"/>
    </source>
</evidence>
<dbReference type="GO" id="GO:0003887">
    <property type="term" value="F:DNA-directed DNA polymerase activity"/>
    <property type="evidence" value="ECO:0007669"/>
    <property type="project" value="UniProtKB-KW"/>
</dbReference>
<keyword evidence="4" id="KW-0548">Nucleotidyltransferase</keyword>
<dbReference type="EC" id="2.7.7.7" evidence="2"/>
<dbReference type="InterPro" id="IPR043128">
    <property type="entry name" value="Rev_trsase/Diguanyl_cyclase"/>
</dbReference>
<keyword evidence="6" id="KW-0479">Metal-binding</keyword>
<dbReference type="GO" id="GO:0006260">
    <property type="term" value="P:DNA replication"/>
    <property type="evidence" value="ECO:0007669"/>
    <property type="project" value="UniProtKB-KW"/>
</dbReference>
<evidence type="ECO:0000256" key="2">
    <source>
        <dbReference type="ARBA" id="ARBA00012417"/>
    </source>
</evidence>
<dbReference type="PANTHER" id="PTHR11076:SF33">
    <property type="entry name" value="DNA POLYMERASE KAPPA"/>
    <property type="match status" value="1"/>
</dbReference>
<keyword evidence="3" id="KW-0808">Transferase</keyword>
<evidence type="ECO:0000259" key="12">
    <source>
        <dbReference type="PROSITE" id="PS50173"/>
    </source>
</evidence>
<evidence type="ECO:0000256" key="10">
    <source>
        <dbReference type="ARBA" id="ARBA00023204"/>
    </source>
</evidence>
<reference evidence="13" key="1">
    <citation type="submission" date="2019-11" db="UniProtKB">
        <authorList>
            <consortium name="WormBaseParasite"/>
        </authorList>
    </citation>
    <scope>IDENTIFICATION</scope>
</reference>
<accession>A0A5K3FU39</accession>
<dbReference type="GO" id="GO:0046872">
    <property type="term" value="F:metal ion binding"/>
    <property type="evidence" value="ECO:0007669"/>
    <property type="project" value="UniProtKB-KW"/>
</dbReference>
<sequence>MPGFLGKKLCPQLTIVSPDFVKYAEVSRTVRRILVEYCDGGASGMVTMSLDEAYLNITQHLNDRADWPKDRRTYWPRAAPKTPMLVCRCSKTSNDPLLTDLLATSSASNSPTKQPTPGANTTNCPSHIVPLVVGKDEELATCLICGLLVKSGPRVFGTSAEEAVRELRFRVFCATRLTCSAGIAPNSLIAKIASDLNKPNGQFAVERTAEEVDAAISPLPIRKVPGIGHVTECRLRAFGVQTVHDLYLRRGILFHLVSPTALKYYMRITLGHSEDDWLDPDSNAASGDPQNACQKSMSIERTFQDCDDRQILQSKCKQLCFSLATEMKEAHVQGKTVTMKFKLDTFEIRSRSQTLSDYTCAATMIYQCASEILKTEIKSELTTNARNLTLRLMGTVAVSLISHLNHPQLMSL</sequence>
<dbReference type="InterPro" id="IPR001126">
    <property type="entry name" value="UmuC"/>
</dbReference>
<keyword evidence="5" id="KW-0235">DNA replication</keyword>
<protein>
    <recommendedName>
        <fullName evidence="2">DNA-directed DNA polymerase</fullName>
        <ecNumber evidence="2">2.7.7.7</ecNumber>
    </recommendedName>
</protein>
<dbReference type="WBParaSite" id="MCU_011319-RA">
    <property type="protein sequence ID" value="MCU_011319-RA"/>
    <property type="gene ID" value="MCU_011319"/>
</dbReference>
<dbReference type="Pfam" id="PF11798">
    <property type="entry name" value="IMS_HHH"/>
    <property type="match status" value="1"/>
</dbReference>
<keyword evidence="9" id="KW-0239">DNA-directed DNA polymerase</keyword>
<evidence type="ECO:0000256" key="5">
    <source>
        <dbReference type="ARBA" id="ARBA00022705"/>
    </source>
</evidence>
<dbReference type="Gene3D" id="3.30.1490.100">
    <property type="entry name" value="DNA polymerase, Y-family, little finger domain"/>
    <property type="match status" value="1"/>
</dbReference>
<organism evidence="13">
    <name type="scientific">Mesocestoides corti</name>
    <name type="common">Flatworm</name>
    <dbReference type="NCBI Taxonomy" id="53468"/>
    <lineage>
        <taxon>Eukaryota</taxon>
        <taxon>Metazoa</taxon>
        <taxon>Spiralia</taxon>
        <taxon>Lophotrochozoa</taxon>
        <taxon>Platyhelminthes</taxon>
        <taxon>Cestoda</taxon>
        <taxon>Eucestoda</taxon>
        <taxon>Cyclophyllidea</taxon>
        <taxon>Mesocestoididae</taxon>
        <taxon>Mesocestoides</taxon>
    </lineage>
</organism>
<evidence type="ECO:0000256" key="7">
    <source>
        <dbReference type="ARBA" id="ARBA00022763"/>
    </source>
</evidence>
<feature type="domain" description="UmuC" evidence="12">
    <location>
        <begin position="1"/>
        <end position="228"/>
    </location>
</feature>
<dbReference type="InterPro" id="IPR050116">
    <property type="entry name" value="DNA_polymerase-Y"/>
</dbReference>
<dbReference type="PROSITE" id="PS50173">
    <property type="entry name" value="UMUC"/>
    <property type="match status" value="1"/>
</dbReference>
<dbReference type="InterPro" id="IPR017961">
    <property type="entry name" value="DNA_pol_Y-fam_little_finger"/>
</dbReference>
<comment type="similarity">
    <text evidence="1">Belongs to the DNA polymerase type-Y family.</text>
</comment>
<dbReference type="InterPro" id="IPR024728">
    <property type="entry name" value="PolY_HhH_motif"/>
</dbReference>
<evidence type="ECO:0000256" key="6">
    <source>
        <dbReference type="ARBA" id="ARBA00022723"/>
    </source>
</evidence>
<dbReference type="SUPFAM" id="SSF100879">
    <property type="entry name" value="Lesion bypass DNA polymerase (Y-family), little finger domain"/>
    <property type="match status" value="1"/>
</dbReference>
<dbReference type="PANTHER" id="PTHR11076">
    <property type="entry name" value="DNA REPAIR POLYMERASE UMUC / TRANSFERASE FAMILY MEMBER"/>
    <property type="match status" value="1"/>
</dbReference>
<keyword evidence="10" id="KW-0234">DNA repair</keyword>
<dbReference type="Pfam" id="PF11799">
    <property type="entry name" value="IMS_C"/>
    <property type="match status" value="1"/>
</dbReference>
<evidence type="ECO:0000256" key="9">
    <source>
        <dbReference type="ARBA" id="ARBA00022932"/>
    </source>
</evidence>
<dbReference type="GO" id="GO:0003684">
    <property type="term" value="F:damaged DNA binding"/>
    <property type="evidence" value="ECO:0007669"/>
    <property type="project" value="InterPro"/>
</dbReference>
<keyword evidence="8" id="KW-0460">Magnesium</keyword>
<dbReference type="GO" id="GO:0006281">
    <property type="term" value="P:DNA repair"/>
    <property type="evidence" value="ECO:0007669"/>
    <property type="project" value="UniProtKB-KW"/>
</dbReference>
<dbReference type="AlphaFoldDB" id="A0A5K3FU39"/>
<dbReference type="FunFam" id="3.30.1490.100:FF:000004">
    <property type="entry name" value="DNA polymerase IV"/>
    <property type="match status" value="1"/>
</dbReference>
<evidence type="ECO:0000256" key="4">
    <source>
        <dbReference type="ARBA" id="ARBA00022695"/>
    </source>
</evidence>
<keyword evidence="7" id="KW-0227">DNA damage</keyword>
<dbReference type="InterPro" id="IPR036775">
    <property type="entry name" value="DNA_pol_Y-fam_lit_finger_sf"/>
</dbReference>
<evidence type="ECO:0000313" key="13">
    <source>
        <dbReference type="WBParaSite" id="MCU_011319-RA"/>
    </source>
</evidence>
<dbReference type="Gene3D" id="1.10.150.20">
    <property type="entry name" value="5' to 3' exonuclease, C-terminal subdomain"/>
    <property type="match status" value="1"/>
</dbReference>
<dbReference type="InterPro" id="IPR043502">
    <property type="entry name" value="DNA/RNA_pol_sf"/>
</dbReference>
<dbReference type="GO" id="GO:0042276">
    <property type="term" value="P:error-prone translesion synthesis"/>
    <property type="evidence" value="ECO:0007669"/>
    <property type="project" value="TreeGrafter"/>
</dbReference>
<comment type="catalytic activity">
    <reaction evidence="11">
        <text>DNA(n) + a 2'-deoxyribonucleoside 5'-triphosphate = DNA(n+1) + diphosphate</text>
        <dbReference type="Rhea" id="RHEA:22508"/>
        <dbReference type="Rhea" id="RHEA-COMP:17339"/>
        <dbReference type="Rhea" id="RHEA-COMP:17340"/>
        <dbReference type="ChEBI" id="CHEBI:33019"/>
        <dbReference type="ChEBI" id="CHEBI:61560"/>
        <dbReference type="ChEBI" id="CHEBI:173112"/>
        <dbReference type="EC" id="2.7.7.7"/>
    </reaction>
</comment>
<evidence type="ECO:0000256" key="3">
    <source>
        <dbReference type="ARBA" id="ARBA00022679"/>
    </source>
</evidence>
<dbReference type="SUPFAM" id="SSF56672">
    <property type="entry name" value="DNA/RNA polymerases"/>
    <property type="match status" value="1"/>
</dbReference>
<name>A0A5K3FU39_MESCO</name>
<evidence type="ECO:0000256" key="8">
    <source>
        <dbReference type="ARBA" id="ARBA00022842"/>
    </source>
</evidence>